<dbReference type="AlphaFoldDB" id="A0A8J8PEP6"/>
<dbReference type="PANTHER" id="PTHR11365:SF2">
    <property type="entry name" value="5-OXOPROLINASE"/>
    <property type="match status" value="1"/>
</dbReference>
<name>A0A8J8PEP6_9ARCH</name>
<dbReference type="InterPro" id="IPR043129">
    <property type="entry name" value="ATPase_NBD"/>
</dbReference>
<evidence type="ECO:0000313" key="4">
    <source>
        <dbReference type="Proteomes" id="UP000752814"/>
    </source>
</evidence>
<dbReference type="GO" id="GO:0017168">
    <property type="term" value="F:5-oxoprolinase (ATP-hydrolyzing) activity"/>
    <property type="evidence" value="ECO:0007669"/>
    <property type="project" value="TreeGrafter"/>
</dbReference>
<evidence type="ECO:0000259" key="1">
    <source>
        <dbReference type="Pfam" id="PF01968"/>
    </source>
</evidence>
<feature type="domain" description="Hydantoinase/oxoprolinase N-terminal" evidence="2">
    <location>
        <begin position="5"/>
        <end position="158"/>
    </location>
</feature>
<comment type="caution">
    <text evidence="3">The sequence shown here is derived from an EMBL/GenBank/DDBJ whole genome shotgun (WGS) entry which is preliminary data.</text>
</comment>
<dbReference type="SUPFAM" id="SSF53067">
    <property type="entry name" value="Actin-like ATPase domain"/>
    <property type="match status" value="1"/>
</dbReference>
<gene>
    <name evidence="3" type="ORF">A3207_04680</name>
</gene>
<dbReference type="InterPro" id="IPR045079">
    <property type="entry name" value="Oxoprolinase-like"/>
</dbReference>
<dbReference type="GO" id="GO:0005829">
    <property type="term" value="C:cytosol"/>
    <property type="evidence" value="ECO:0007669"/>
    <property type="project" value="TreeGrafter"/>
</dbReference>
<sequence length="669" mass="73142">MELGLGIDTGGTYTDAVLIDLESNSIISKAKALTTRDDLSVGIRNSMKLFDRSLLKKVSMVSLSSTLATNSVVEGKGCRVGVISVGRDFDSSIVADESITISGGHDLNGAELNPLDIDSAEKFMNSIKNKVDSIAITSYLSVRNPEHELILKDLASKILNLPVVCGHELSSSLGFNERTITSVMNARLIPIIKELISSMKSAMVEYDINAPLMIVKGDGSLMNDEIAVERPVETVLSGPAASMIGAKTLTGLNDAIVMDMGGTTTDIGILRNGQPRLEKEGAMIGGKRTRVLAAEIYTSGIGGDSRIVVKGNKFSLTPLRVMPLCIATTKWPQLLPRLEEISKRCFFFNLESINVNNIVQDIEFFVKIKDIKDAPLSENDRKLLEYISNEPFSLSEAGASLNLHPFAFNVSKMEELGMIQRIGLTPTDILHAEGSYIEYDRKASEYGVKHQALKMNMLPEEFISFAKEKVIEKISEELLKKLFLENIGTFELDKVSKALVDRAVSGSSDDFSCSISLNLPIIGIGAPVSAYYPLMSEKLNAKLFLPEYSEVGNAIGAVTGSVIEQVEILIKPVSGSRIIDDPNCTLFATFGKYEYETWSKAVEDGKTLGCEYVKRRALKSGARNVDINIVQDDREYTVGMEYSDSKILMETVLTITAIGKPNQFFVEEA</sequence>
<evidence type="ECO:0000259" key="2">
    <source>
        <dbReference type="Pfam" id="PF05378"/>
    </source>
</evidence>
<protein>
    <submittedName>
        <fullName evidence="3">Hydantoinase/oxoprolinase</fullName>
    </submittedName>
</protein>
<feature type="domain" description="Hydantoinase A/oxoprolinase" evidence="1">
    <location>
        <begin position="178"/>
        <end position="318"/>
    </location>
</feature>
<dbReference type="RefSeq" id="WP_400195169.1">
    <property type="nucleotide sequence ID" value="NZ_CAYAYE010000021.1"/>
</dbReference>
<proteinExistence type="predicted"/>
<dbReference type="PANTHER" id="PTHR11365">
    <property type="entry name" value="5-OXOPROLINASE RELATED"/>
    <property type="match status" value="1"/>
</dbReference>
<dbReference type="Proteomes" id="UP000752814">
    <property type="component" value="Unassembled WGS sequence"/>
</dbReference>
<dbReference type="Pfam" id="PF01968">
    <property type="entry name" value="Hydantoinase_A"/>
    <property type="match status" value="1"/>
</dbReference>
<organism evidence="3 4">
    <name type="scientific">Candidatus Methanomassiliicoccus intestinalis</name>
    <dbReference type="NCBI Taxonomy" id="1406512"/>
    <lineage>
        <taxon>Archaea</taxon>
        <taxon>Methanobacteriati</taxon>
        <taxon>Thermoplasmatota</taxon>
        <taxon>Thermoplasmata</taxon>
        <taxon>Methanomassiliicoccales</taxon>
        <taxon>Methanomassiliicoccaceae</taxon>
        <taxon>Methanomassiliicoccus</taxon>
    </lineage>
</organism>
<evidence type="ECO:0000313" key="3">
    <source>
        <dbReference type="EMBL" id="TQS81174.1"/>
    </source>
</evidence>
<dbReference type="GO" id="GO:0006749">
    <property type="term" value="P:glutathione metabolic process"/>
    <property type="evidence" value="ECO:0007669"/>
    <property type="project" value="TreeGrafter"/>
</dbReference>
<dbReference type="EMBL" id="LVVT01000024">
    <property type="protein sequence ID" value="TQS81174.1"/>
    <property type="molecule type" value="Genomic_DNA"/>
</dbReference>
<dbReference type="Pfam" id="PF05378">
    <property type="entry name" value="Hydant_A_N"/>
    <property type="match status" value="1"/>
</dbReference>
<dbReference type="InterPro" id="IPR002821">
    <property type="entry name" value="Hydantoinase_A"/>
</dbReference>
<accession>A0A8J8PEP6</accession>
<dbReference type="InterPro" id="IPR008040">
    <property type="entry name" value="Hydant_A_N"/>
</dbReference>
<reference evidence="3" key="1">
    <citation type="submission" date="2016-03" db="EMBL/GenBank/DDBJ databases">
        <authorList>
            <person name="Borrel G."/>
            <person name="Mccann A."/>
            <person name="O'Toole P.W."/>
        </authorList>
    </citation>
    <scope>NUCLEOTIDE SEQUENCE</scope>
    <source>
        <strain evidence="3">183</strain>
    </source>
</reference>